<dbReference type="InterPro" id="IPR013103">
    <property type="entry name" value="RVT_2"/>
</dbReference>
<organism evidence="2 3">
    <name type="scientific">Corchorus capsularis</name>
    <name type="common">Jute</name>
    <dbReference type="NCBI Taxonomy" id="210143"/>
    <lineage>
        <taxon>Eukaryota</taxon>
        <taxon>Viridiplantae</taxon>
        <taxon>Streptophyta</taxon>
        <taxon>Embryophyta</taxon>
        <taxon>Tracheophyta</taxon>
        <taxon>Spermatophyta</taxon>
        <taxon>Magnoliopsida</taxon>
        <taxon>eudicotyledons</taxon>
        <taxon>Gunneridae</taxon>
        <taxon>Pentapetalae</taxon>
        <taxon>rosids</taxon>
        <taxon>malvids</taxon>
        <taxon>Malvales</taxon>
        <taxon>Malvaceae</taxon>
        <taxon>Grewioideae</taxon>
        <taxon>Apeibeae</taxon>
        <taxon>Corchorus</taxon>
    </lineage>
</organism>
<evidence type="ECO:0000313" key="2">
    <source>
        <dbReference type="EMBL" id="OMO93743.1"/>
    </source>
</evidence>
<keyword evidence="2" id="KW-0808">Transferase</keyword>
<evidence type="ECO:0000259" key="1">
    <source>
        <dbReference type="Pfam" id="PF07727"/>
    </source>
</evidence>
<feature type="domain" description="Reverse transcriptase Ty1/copia-type" evidence="1">
    <location>
        <begin position="407"/>
        <end position="472"/>
    </location>
</feature>
<dbReference type="Pfam" id="PF14223">
    <property type="entry name" value="Retrotran_gag_2"/>
    <property type="match status" value="1"/>
</dbReference>
<name>A0A1R3JFZ1_COCAP</name>
<proteinExistence type="predicted"/>
<feature type="domain" description="Reverse transcriptase Ty1/copia-type" evidence="1">
    <location>
        <begin position="357"/>
        <end position="400"/>
    </location>
</feature>
<dbReference type="GO" id="GO:0003964">
    <property type="term" value="F:RNA-directed DNA polymerase activity"/>
    <property type="evidence" value="ECO:0007669"/>
    <property type="project" value="UniProtKB-KW"/>
</dbReference>
<dbReference type="EMBL" id="AWWV01008048">
    <property type="protein sequence ID" value="OMO93743.1"/>
    <property type="molecule type" value="Genomic_DNA"/>
</dbReference>
<dbReference type="Gramene" id="OMO93743">
    <property type="protein sequence ID" value="OMO93743"/>
    <property type="gene ID" value="CCACVL1_06365"/>
</dbReference>
<sequence length="565" mass="64833">MTRKDVESSGSKSVPIIFQSEGVFNTVITLDETNYDVWSHLMEMHIAEREKLLYIVGKAKRPLKSEERYERWYADNQKVKGWLLMSMKPEIMKRYLRVPTAREIWGALSKAFYDEGDELRVFTLNQKAFSIKQGGKSLTEYYGELVEIFQELDHQDKVVRKDPDDVIAYQKSVERLRDWRDKNPKHRKKDSRKQALVVVAEEGTYDDSIETTSTVVAAVNDCDMCPSVENAGLDVDDTSLNPSYEACQSNDNECSLDGETCPSNSLSKIPHQSELPKKQLPERVTRGIPKQTYETEISNTAKYLMSNFMCNQNLSKLNKSFVNKLSSVSIPNNVQEALTDARWKAAMNEEMKSLQKNETWDLVECPPGKRPVGCRWVYSVKHKANGTIERFKARLVAKGNQGKITTLIVYVDDMVLKGNDIEEMNSLQEQLSKEFEMKDLGFLKYFLGIEVSRSKRVIFLSQRKYTLDLLEETGEQHMGAVMRILRYLKYAPGKGIMFAKKEDWQSVSVYTNADWAGAIDDRRSTSGYFTFVRDNLVTWRSKKHNVVARVEAEFRGMALGLCEAL</sequence>
<keyword evidence="2" id="KW-0548">Nucleotidyltransferase</keyword>
<dbReference type="CDD" id="cd09272">
    <property type="entry name" value="RNase_HI_RT_Ty1"/>
    <property type="match status" value="1"/>
</dbReference>
<protein>
    <submittedName>
        <fullName evidence="2">Reverse transcriptase, RNA-dependent DNA polymerase</fullName>
    </submittedName>
</protein>
<dbReference type="PANTHER" id="PTHR11439">
    <property type="entry name" value="GAG-POL-RELATED RETROTRANSPOSON"/>
    <property type="match status" value="1"/>
</dbReference>
<dbReference type="OrthoDB" id="1002363at2759"/>
<evidence type="ECO:0000313" key="3">
    <source>
        <dbReference type="Proteomes" id="UP000188268"/>
    </source>
</evidence>
<gene>
    <name evidence="2" type="ORF">CCACVL1_06365</name>
</gene>
<dbReference type="Pfam" id="PF07727">
    <property type="entry name" value="RVT_2"/>
    <property type="match status" value="2"/>
</dbReference>
<dbReference type="STRING" id="210143.A0A1R3JFZ1"/>
<dbReference type="InterPro" id="IPR043502">
    <property type="entry name" value="DNA/RNA_pol_sf"/>
</dbReference>
<reference evidence="2 3" key="1">
    <citation type="submission" date="2013-09" db="EMBL/GenBank/DDBJ databases">
        <title>Corchorus capsularis genome sequencing.</title>
        <authorList>
            <person name="Alam M."/>
            <person name="Haque M.S."/>
            <person name="Islam M.S."/>
            <person name="Emdad E.M."/>
            <person name="Islam M.M."/>
            <person name="Ahmed B."/>
            <person name="Halim A."/>
            <person name="Hossen Q.M.M."/>
            <person name="Hossain M.Z."/>
            <person name="Ahmed R."/>
            <person name="Khan M.M."/>
            <person name="Islam R."/>
            <person name="Rashid M.M."/>
            <person name="Khan S.A."/>
            <person name="Rahman M.S."/>
            <person name="Alam M."/>
        </authorList>
    </citation>
    <scope>NUCLEOTIDE SEQUENCE [LARGE SCALE GENOMIC DNA]</scope>
    <source>
        <strain evidence="3">cv. CVL-1</strain>
        <tissue evidence="2">Whole seedling</tissue>
    </source>
</reference>
<keyword evidence="2" id="KW-0695">RNA-directed DNA polymerase</keyword>
<dbReference type="AlphaFoldDB" id="A0A1R3JFZ1"/>
<dbReference type="SUPFAM" id="SSF56672">
    <property type="entry name" value="DNA/RNA polymerases"/>
    <property type="match status" value="1"/>
</dbReference>
<comment type="caution">
    <text evidence="2">The sequence shown here is derived from an EMBL/GenBank/DDBJ whole genome shotgun (WGS) entry which is preliminary data.</text>
</comment>
<dbReference type="Proteomes" id="UP000188268">
    <property type="component" value="Unassembled WGS sequence"/>
</dbReference>
<dbReference type="PANTHER" id="PTHR11439:SF463">
    <property type="entry name" value="REVERSE TRANSCRIPTASE TY1_COPIA-TYPE DOMAIN-CONTAINING PROTEIN"/>
    <property type="match status" value="1"/>
</dbReference>
<keyword evidence="3" id="KW-1185">Reference proteome</keyword>
<accession>A0A1R3JFZ1</accession>